<protein>
    <submittedName>
        <fullName evidence="2">CUB domain-containing protein</fullName>
    </submittedName>
</protein>
<sequence length="77" mass="8827">MFTGTASRKNFSDPYSGTMQFTSTFDLKILEYDRAEFDLLCFKIVVETLVLHLTQCSFVLIDVLCQELIAFSWFPGS</sequence>
<dbReference type="AlphaFoldDB" id="A0A0M3III0"/>
<keyword evidence="1" id="KW-1185">Reference proteome</keyword>
<evidence type="ECO:0000313" key="2">
    <source>
        <dbReference type="WBParaSite" id="ALUE_0001835401-mRNA-1"/>
    </source>
</evidence>
<evidence type="ECO:0000313" key="1">
    <source>
        <dbReference type="Proteomes" id="UP000036681"/>
    </source>
</evidence>
<dbReference type="Proteomes" id="UP000036681">
    <property type="component" value="Unplaced"/>
</dbReference>
<dbReference type="WBParaSite" id="ALUE_0001835401-mRNA-1">
    <property type="protein sequence ID" value="ALUE_0001835401-mRNA-1"/>
    <property type="gene ID" value="ALUE_0001835401"/>
</dbReference>
<organism evidence="1 2">
    <name type="scientific">Ascaris lumbricoides</name>
    <name type="common">Giant roundworm</name>
    <dbReference type="NCBI Taxonomy" id="6252"/>
    <lineage>
        <taxon>Eukaryota</taxon>
        <taxon>Metazoa</taxon>
        <taxon>Ecdysozoa</taxon>
        <taxon>Nematoda</taxon>
        <taxon>Chromadorea</taxon>
        <taxon>Rhabditida</taxon>
        <taxon>Spirurina</taxon>
        <taxon>Ascaridomorpha</taxon>
        <taxon>Ascaridoidea</taxon>
        <taxon>Ascarididae</taxon>
        <taxon>Ascaris</taxon>
    </lineage>
</organism>
<accession>A0A0M3III0</accession>
<name>A0A0M3III0_ASCLU</name>
<proteinExistence type="predicted"/>
<reference evidence="2" key="1">
    <citation type="submission" date="2017-02" db="UniProtKB">
        <authorList>
            <consortium name="WormBaseParasite"/>
        </authorList>
    </citation>
    <scope>IDENTIFICATION</scope>
</reference>